<dbReference type="SUPFAM" id="SSF53474">
    <property type="entry name" value="alpha/beta-Hydrolases"/>
    <property type="match status" value="1"/>
</dbReference>
<dbReference type="Proteomes" id="UP000612893">
    <property type="component" value="Unassembled WGS sequence"/>
</dbReference>
<gene>
    <name evidence="2" type="ORF">JF922_23190</name>
</gene>
<accession>A0A934KCV3</accession>
<dbReference type="Pfam" id="PF00975">
    <property type="entry name" value="Thioesterase"/>
    <property type="match status" value="1"/>
</dbReference>
<dbReference type="InterPro" id="IPR029058">
    <property type="entry name" value="AB_hydrolase_fold"/>
</dbReference>
<sequence>MPDTPDLTDAKRALLEKYLRGEAAVPAWPSSGIVDSANGASVEPRGRAVPVQTGGSRPPFFFLHAQWRAGGFFCYPMAKALGPDQPFYAVEPYMFDGIQEPPTFEGVVAAHLEFIRAIQPNGPYRLGGWCGGGLIAYEMARQLRAQGQEVEALVLMDPESLVYPLPMRMLHRVVTQLGSMLRAGRDRQLDWFLAVLQRWALRPIFYPDVVGYTRHVYWYLRYPHYRESTRNWPMGRKDYPGIYHWIAMGYKPADIYPRQLTFIWSKLQPFRKGWRTLEAARPVEVHVLPATHTACLDEHLGELSGLLRACLERSGRGGARPV</sequence>
<organism evidence="2 3">
    <name type="scientific">Candidatus Nephthysia bennettiae</name>
    <dbReference type="NCBI Taxonomy" id="3127016"/>
    <lineage>
        <taxon>Bacteria</taxon>
        <taxon>Bacillati</taxon>
        <taxon>Candidatus Dormiibacterota</taxon>
        <taxon>Candidatus Dormibacteria</taxon>
        <taxon>Candidatus Dormibacterales</taxon>
        <taxon>Candidatus Dormibacteraceae</taxon>
        <taxon>Candidatus Nephthysia</taxon>
    </lineage>
</organism>
<comment type="caution">
    <text evidence="2">The sequence shown here is derived from an EMBL/GenBank/DDBJ whole genome shotgun (WGS) entry which is preliminary data.</text>
</comment>
<evidence type="ECO:0000259" key="1">
    <source>
        <dbReference type="Pfam" id="PF00975"/>
    </source>
</evidence>
<name>A0A934KCV3_9BACT</name>
<dbReference type="InterPro" id="IPR001031">
    <property type="entry name" value="Thioesterase"/>
</dbReference>
<dbReference type="RefSeq" id="WP_338204956.1">
    <property type="nucleotide sequence ID" value="NZ_JAEKNR010000231.1"/>
</dbReference>
<keyword evidence="3" id="KW-1185">Reference proteome</keyword>
<dbReference type="Gene3D" id="3.40.50.1820">
    <property type="entry name" value="alpha/beta hydrolase"/>
    <property type="match status" value="1"/>
</dbReference>
<evidence type="ECO:0000313" key="3">
    <source>
        <dbReference type="Proteomes" id="UP000612893"/>
    </source>
</evidence>
<reference evidence="2" key="1">
    <citation type="submission" date="2020-10" db="EMBL/GenBank/DDBJ databases">
        <title>Ca. Dormibacterota MAGs.</title>
        <authorList>
            <person name="Montgomery K."/>
        </authorList>
    </citation>
    <scope>NUCLEOTIDE SEQUENCE [LARGE SCALE GENOMIC DNA]</scope>
    <source>
        <strain evidence="2">SC8812_S17_10</strain>
    </source>
</reference>
<dbReference type="EMBL" id="JAEKNR010000231">
    <property type="protein sequence ID" value="MBJ7600961.1"/>
    <property type="molecule type" value="Genomic_DNA"/>
</dbReference>
<dbReference type="AlphaFoldDB" id="A0A934KCV3"/>
<protein>
    <recommendedName>
        <fullName evidence="1">Thioesterase domain-containing protein</fullName>
    </recommendedName>
</protein>
<feature type="domain" description="Thioesterase" evidence="1">
    <location>
        <begin position="77"/>
        <end position="177"/>
    </location>
</feature>
<evidence type="ECO:0000313" key="2">
    <source>
        <dbReference type="EMBL" id="MBJ7600961.1"/>
    </source>
</evidence>
<proteinExistence type="predicted"/>